<keyword evidence="6" id="KW-0560">Oxidoreductase</keyword>
<keyword evidence="3" id="KW-0500">Molybdenum</keyword>
<evidence type="ECO:0000256" key="4">
    <source>
        <dbReference type="ARBA" id="ARBA00022723"/>
    </source>
</evidence>
<dbReference type="PROSITE" id="PS51318">
    <property type="entry name" value="TAT"/>
    <property type="match status" value="1"/>
</dbReference>
<evidence type="ECO:0000259" key="10">
    <source>
        <dbReference type="PROSITE" id="PS51669"/>
    </source>
</evidence>
<keyword evidence="5 9" id="KW-0732">Signal</keyword>
<dbReference type="InterPro" id="IPR006657">
    <property type="entry name" value="MoPterin_dinucl-bd_dom"/>
</dbReference>
<dbReference type="InterPro" id="IPR006311">
    <property type="entry name" value="TAT_signal"/>
</dbReference>
<evidence type="ECO:0000256" key="3">
    <source>
        <dbReference type="ARBA" id="ARBA00022505"/>
    </source>
</evidence>
<name>A0ABU3P4S4_9FIRM</name>
<dbReference type="PROSITE" id="PS51669">
    <property type="entry name" value="4FE4S_MOW_BIS_MGD"/>
    <property type="match status" value="1"/>
</dbReference>
<dbReference type="InterPro" id="IPR006963">
    <property type="entry name" value="Mopterin_OxRdtase_4Fe-4S_dom"/>
</dbReference>
<dbReference type="Pfam" id="PF00384">
    <property type="entry name" value="Molybdopterin"/>
    <property type="match status" value="1"/>
</dbReference>
<dbReference type="CDD" id="cd02778">
    <property type="entry name" value="MopB_CT_Thiosulfate-R-like"/>
    <property type="match status" value="1"/>
</dbReference>
<protein>
    <submittedName>
        <fullName evidence="11">Respiratory selenite reductase catalytic subunit SrrA</fullName>
    </submittedName>
</protein>
<gene>
    <name evidence="11" type="primary">srrA</name>
    <name evidence="11" type="ORF">Q4T40_22715</name>
</gene>
<keyword evidence="12" id="KW-1185">Reference proteome</keyword>
<sequence>MLISRRTFLKAGALAGAACAVPAAFDFASFVRGAAEAPVTRIPSTCNGCSTNCALWALVKNGRLWKLEGVPRAMKNEGKLCARAYGVAADVYNPDRVTRPMKRTGDNQFSPISWEQAFKEIADKLTKIIDKDTASTVAWLTHGGKETYAQMLLDEIGSANYITHYSTCFTSKTNAWDKMAGAQLTSDIDRARYMLFCGRNYAGGIMPGAMRKIMRAKDRGAKIVVVDPRLCELAKVADEWLPIRPGTDLAFFLGIAHTLVSEKLYDEKFVREYVFGFEEFWNANRHFTAEKAAELCDIPAAKIREIARELAKNAPAAFLEPGYHGLHNHYASSTRIAQANVIVNALLGNFYKHGGLMPAASPKFGKLTLPKRLQPEKGPRADGAGVGNEYPTVETGRGIAQHMPDLIAAGKVKALFVYHFNPLRTAPDPEYQKRMVKADLVVSIPVSWNETSVYAAHYILPEHYYLERMDAPKSTGGNIAYDYPQAVMRFPALKPLHDTRHLLDILKGIAQEMKIDDLYPFTVEEEAAAMLRPLGATLETMRESGCLEMPEAVKPGFPMKDGKPALGTTTGKVEFTVGAFKLHGRMGVPVWTPPLVSPKGDNEFRLIHGKQPWHSHSVTSNSPYLMAVTKSYNGSRMWMNRGRADKLGIRDGDEATVEARIEYKGETRTVSKRVAVKVTEMLHPECVWVPSGYGNFSPRQTVGYQQGVNYNDFAPARVEPLSGGCMVQEVIVTVRKGG</sequence>
<dbReference type="InterPro" id="IPR050612">
    <property type="entry name" value="Prok_Mopterin_Oxidored"/>
</dbReference>
<dbReference type="RefSeq" id="WP_413782618.1">
    <property type="nucleotide sequence ID" value="NZ_JAUOZS010000002.1"/>
</dbReference>
<evidence type="ECO:0000256" key="6">
    <source>
        <dbReference type="ARBA" id="ARBA00023002"/>
    </source>
</evidence>
<dbReference type="Gene3D" id="3.40.50.740">
    <property type="match status" value="1"/>
</dbReference>
<evidence type="ECO:0000256" key="5">
    <source>
        <dbReference type="ARBA" id="ARBA00022729"/>
    </source>
</evidence>
<comment type="similarity">
    <text evidence="1">Belongs to the prokaryotic molybdopterin-containing oxidoreductase family.</text>
</comment>
<evidence type="ECO:0000256" key="9">
    <source>
        <dbReference type="SAM" id="SignalP"/>
    </source>
</evidence>
<feature type="signal peptide" evidence="9">
    <location>
        <begin position="1"/>
        <end position="20"/>
    </location>
</feature>
<evidence type="ECO:0000256" key="7">
    <source>
        <dbReference type="ARBA" id="ARBA00023004"/>
    </source>
</evidence>
<reference evidence="11 12" key="1">
    <citation type="submission" date="2023-07" db="EMBL/GenBank/DDBJ databases">
        <title>The novel representative of Negativicutes class, Anaeroselena agilis gen. nov. sp. nov.</title>
        <authorList>
            <person name="Prokofeva M.I."/>
            <person name="Elcheninov A.G."/>
            <person name="Klyukina A."/>
            <person name="Kublanov I.V."/>
            <person name="Frolov E.N."/>
            <person name="Podosokorskaya O.A."/>
        </authorList>
    </citation>
    <scope>NUCLEOTIDE SEQUENCE [LARGE SCALE GENOMIC DNA]</scope>
    <source>
        <strain evidence="11 12">4137-cl</strain>
    </source>
</reference>
<evidence type="ECO:0000313" key="11">
    <source>
        <dbReference type="EMBL" id="MDT8904057.1"/>
    </source>
</evidence>
<dbReference type="Pfam" id="PF04879">
    <property type="entry name" value="Molybdop_Fe4S4"/>
    <property type="match status" value="1"/>
</dbReference>
<dbReference type="Gene3D" id="3.40.228.10">
    <property type="entry name" value="Dimethylsulfoxide Reductase, domain 2"/>
    <property type="match status" value="1"/>
</dbReference>
<dbReference type="SMART" id="SM00926">
    <property type="entry name" value="Molybdop_Fe4S4"/>
    <property type="match status" value="1"/>
</dbReference>
<dbReference type="PANTHER" id="PTHR43742:SF9">
    <property type="entry name" value="TETRATHIONATE REDUCTASE SUBUNIT A"/>
    <property type="match status" value="1"/>
</dbReference>
<keyword evidence="7" id="KW-0408">Iron</keyword>
<keyword evidence="2" id="KW-0004">4Fe-4S</keyword>
<dbReference type="Proteomes" id="UP001254848">
    <property type="component" value="Unassembled WGS sequence"/>
</dbReference>
<evidence type="ECO:0000256" key="2">
    <source>
        <dbReference type="ARBA" id="ARBA00022485"/>
    </source>
</evidence>
<dbReference type="SUPFAM" id="SSF50692">
    <property type="entry name" value="ADC-like"/>
    <property type="match status" value="1"/>
</dbReference>
<organism evidence="11 12">
    <name type="scientific">Anaeroselena agilis</name>
    <dbReference type="NCBI Taxonomy" id="3063788"/>
    <lineage>
        <taxon>Bacteria</taxon>
        <taxon>Bacillati</taxon>
        <taxon>Bacillota</taxon>
        <taxon>Negativicutes</taxon>
        <taxon>Acetonemataceae</taxon>
        <taxon>Anaeroselena</taxon>
    </lineage>
</organism>
<dbReference type="Gene3D" id="2.40.40.20">
    <property type="match status" value="1"/>
</dbReference>
<evidence type="ECO:0000256" key="1">
    <source>
        <dbReference type="ARBA" id="ARBA00010312"/>
    </source>
</evidence>
<dbReference type="InterPro" id="IPR019546">
    <property type="entry name" value="TAT_signal_bac_arc"/>
</dbReference>
<evidence type="ECO:0000313" key="12">
    <source>
        <dbReference type="Proteomes" id="UP001254848"/>
    </source>
</evidence>
<dbReference type="Pfam" id="PF10518">
    <property type="entry name" value="TAT_signal"/>
    <property type="match status" value="1"/>
</dbReference>
<dbReference type="Gene3D" id="2.20.25.90">
    <property type="entry name" value="ADC-like domains"/>
    <property type="match status" value="1"/>
</dbReference>
<comment type="caution">
    <text evidence="11">The sequence shown here is derived from an EMBL/GenBank/DDBJ whole genome shotgun (WGS) entry which is preliminary data.</text>
</comment>
<dbReference type="Pfam" id="PF01568">
    <property type="entry name" value="Molydop_binding"/>
    <property type="match status" value="1"/>
</dbReference>
<accession>A0ABU3P4S4</accession>
<dbReference type="InterPro" id="IPR009010">
    <property type="entry name" value="Asp_de-COase-like_dom_sf"/>
</dbReference>
<dbReference type="PANTHER" id="PTHR43742">
    <property type="entry name" value="TRIMETHYLAMINE-N-OXIDE REDUCTASE"/>
    <property type="match status" value="1"/>
</dbReference>
<keyword evidence="8" id="KW-0411">Iron-sulfur</keyword>
<dbReference type="SUPFAM" id="SSF53706">
    <property type="entry name" value="Formate dehydrogenase/DMSO reductase, domains 1-3"/>
    <property type="match status" value="1"/>
</dbReference>
<dbReference type="EMBL" id="JAUOZS010000002">
    <property type="protein sequence ID" value="MDT8904057.1"/>
    <property type="molecule type" value="Genomic_DNA"/>
</dbReference>
<dbReference type="Gene3D" id="3.30.2070.10">
    <property type="entry name" value="Formate dehydrogenase/DMSO reductase"/>
    <property type="match status" value="1"/>
</dbReference>
<keyword evidence="4" id="KW-0479">Metal-binding</keyword>
<proteinExistence type="inferred from homology"/>
<dbReference type="InterPro" id="IPR006656">
    <property type="entry name" value="Mopterin_OxRdtase"/>
</dbReference>
<feature type="chain" id="PRO_5046353941" evidence="9">
    <location>
        <begin position="21"/>
        <end position="738"/>
    </location>
</feature>
<evidence type="ECO:0000256" key="8">
    <source>
        <dbReference type="ARBA" id="ARBA00023014"/>
    </source>
</evidence>
<feature type="domain" description="4Fe-4S Mo/W bis-MGD-type" evidence="10">
    <location>
        <begin position="39"/>
        <end position="95"/>
    </location>
</feature>